<dbReference type="RefSeq" id="WP_091712427.1">
    <property type="nucleotide sequence ID" value="NZ_FOSH01000006.1"/>
</dbReference>
<dbReference type="InterPro" id="IPR048037">
    <property type="entry name" value="DmmA-like_C"/>
</dbReference>
<evidence type="ECO:0000256" key="1">
    <source>
        <dbReference type="ARBA" id="ARBA00022630"/>
    </source>
</evidence>
<gene>
    <name evidence="9" type="ORF">SAMN04488079_1069</name>
</gene>
<dbReference type="NCBIfam" id="NF041259">
    <property type="entry name" value="mono_DmmA_fam"/>
    <property type="match status" value="1"/>
</dbReference>
<dbReference type="SUPFAM" id="SSF52343">
    <property type="entry name" value="Ferredoxin reductase-like, C-terminal NADP-linked domain"/>
    <property type="match status" value="1"/>
</dbReference>
<evidence type="ECO:0000259" key="7">
    <source>
        <dbReference type="Pfam" id="PF22289"/>
    </source>
</evidence>
<evidence type="ECO:0000256" key="5">
    <source>
        <dbReference type="ARBA" id="ARBA00023004"/>
    </source>
</evidence>
<evidence type="ECO:0000256" key="4">
    <source>
        <dbReference type="ARBA" id="ARBA00023002"/>
    </source>
</evidence>
<keyword evidence="10" id="KW-1185">Reference proteome</keyword>
<evidence type="ECO:0000256" key="6">
    <source>
        <dbReference type="ARBA" id="ARBA00023014"/>
    </source>
</evidence>
<name>A0A1I3XD86_9GAMM</name>
<dbReference type="EMBL" id="FOSH01000006">
    <property type="protein sequence ID" value="SFK17454.1"/>
    <property type="molecule type" value="Genomic_DNA"/>
</dbReference>
<dbReference type="GO" id="GO:0051537">
    <property type="term" value="F:2 iron, 2 sulfur cluster binding"/>
    <property type="evidence" value="ECO:0007669"/>
    <property type="project" value="UniProtKB-KW"/>
</dbReference>
<feature type="domain" description="Dimethylamine monooxygenase subunit DmmA-like N-terminal" evidence="8">
    <location>
        <begin position="5"/>
        <end position="128"/>
    </location>
</feature>
<keyword evidence="3" id="KW-0479">Metal-binding</keyword>
<dbReference type="GO" id="GO:0016491">
    <property type="term" value="F:oxidoreductase activity"/>
    <property type="evidence" value="ECO:0007669"/>
    <property type="project" value="UniProtKB-KW"/>
</dbReference>
<protein>
    <submittedName>
        <fullName evidence="9">Uncharacterized protein</fullName>
    </submittedName>
</protein>
<dbReference type="Proteomes" id="UP000198924">
    <property type="component" value="Unassembled WGS sequence"/>
</dbReference>
<keyword evidence="6" id="KW-0411">Iron-sulfur</keyword>
<evidence type="ECO:0000313" key="9">
    <source>
        <dbReference type="EMBL" id="SFK17454.1"/>
    </source>
</evidence>
<organism evidence="9 10">
    <name type="scientific">Methylophaga sulfidovorans</name>
    <dbReference type="NCBI Taxonomy" id="45496"/>
    <lineage>
        <taxon>Bacteria</taxon>
        <taxon>Pseudomonadati</taxon>
        <taxon>Pseudomonadota</taxon>
        <taxon>Gammaproteobacteria</taxon>
        <taxon>Thiotrichales</taxon>
        <taxon>Piscirickettsiaceae</taxon>
        <taxon>Methylophaga</taxon>
    </lineage>
</organism>
<dbReference type="InterPro" id="IPR054582">
    <property type="entry name" value="DmmA-like_N"/>
</dbReference>
<dbReference type="InterPro" id="IPR039261">
    <property type="entry name" value="FNR_nucleotide-bd"/>
</dbReference>
<keyword evidence="4" id="KW-0560">Oxidoreductase</keyword>
<evidence type="ECO:0000256" key="3">
    <source>
        <dbReference type="ARBA" id="ARBA00022723"/>
    </source>
</evidence>
<accession>A0A1I3XD86</accession>
<dbReference type="AlphaFoldDB" id="A0A1I3XD86"/>
<dbReference type="Pfam" id="PF22289">
    <property type="entry name" value="DmmA-like_C"/>
    <property type="match status" value="1"/>
</dbReference>
<dbReference type="Pfam" id="PF22290">
    <property type="entry name" value="DmmA-like_N"/>
    <property type="match status" value="1"/>
</dbReference>
<dbReference type="STRING" id="45496.SAMN04488079_1069"/>
<evidence type="ECO:0000313" key="10">
    <source>
        <dbReference type="Proteomes" id="UP000198924"/>
    </source>
</evidence>
<proteinExistence type="predicted"/>
<evidence type="ECO:0000256" key="2">
    <source>
        <dbReference type="ARBA" id="ARBA00022714"/>
    </source>
</evidence>
<feature type="domain" description="Dimethylamine monooxygenase subunit DmmA-like C-terminal" evidence="7">
    <location>
        <begin position="140"/>
        <end position="181"/>
    </location>
</feature>
<reference evidence="10" key="1">
    <citation type="submission" date="2016-10" db="EMBL/GenBank/DDBJ databases">
        <authorList>
            <person name="Varghese N."/>
            <person name="Submissions S."/>
        </authorList>
    </citation>
    <scope>NUCLEOTIDE SEQUENCE [LARGE SCALE GENOMIC DNA]</scope>
    <source>
        <strain evidence="10">DSM 11578</strain>
    </source>
</reference>
<evidence type="ECO:0000259" key="8">
    <source>
        <dbReference type="Pfam" id="PF22290"/>
    </source>
</evidence>
<sequence length="200" mass="22524">MERGYRIRSKPLYDPLIWEEHATDHVVIAYAEGGIGVLKLFQQMTPKEPIKVLFADDEHAQRSYHDIISKLVDEGLQILDDKEGVLSAVSATLDECVMGTQFYIAGNEDFIWAASQILKSAGVDDKNIMKEQCGSLARPVYCVHCKTIDPEVHHNVYTCPGCGRHLFVRDHFSRRLGAYMGLMVDAEEPGNIPDVEEIYP</sequence>
<dbReference type="OrthoDB" id="6955242at2"/>
<keyword evidence="1" id="KW-0285">Flavoprotein</keyword>
<keyword evidence="5" id="KW-0408">Iron</keyword>
<dbReference type="GO" id="GO:0046872">
    <property type="term" value="F:metal ion binding"/>
    <property type="evidence" value="ECO:0007669"/>
    <property type="project" value="UniProtKB-KW"/>
</dbReference>
<keyword evidence="2" id="KW-0001">2Fe-2S</keyword>